<dbReference type="SMART" id="SM01404">
    <property type="entry name" value="CIMR"/>
    <property type="match status" value="1"/>
</dbReference>
<keyword evidence="5" id="KW-1185">Reference proteome</keyword>
<keyword evidence="1" id="KW-0732">Signal</keyword>
<dbReference type="InterPro" id="IPR009011">
    <property type="entry name" value="Man6P_isomerase_rcpt-bd_dom_sf"/>
</dbReference>
<evidence type="ECO:0000313" key="5">
    <source>
        <dbReference type="Proteomes" id="UP000606786"/>
    </source>
</evidence>
<dbReference type="OrthoDB" id="4504960at2759"/>
<dbReference type="InterPro" id="IPR044865">
    <property type="entry name" value="MRH_dom"/>
</dbReference>
<dbReference type="SUPFAM" id="SSF50911">
    <property type="entry name" value="Mannose 6-phosphate receptor domain"/>
    <property type="match status" value="1"/>
</dbReference>
<organism evidence="4 5">
    <name type="scientific">Ceratitis capitata</name>
    <name type="common">Mediterranean fruit fly</name>
    <name type="synonym">Tephritis capitata</name>
    <dbReference type="NCBI Taxonomy" id="7213"/>
    <lineage>
        <taxon>Eukaryota</taxon>
        <taxon>Metazoa</taxon>
        <taxon>Ecdysozoa</taxon>
        <taxon>Arthropoda</taxon>
        <taxon>Hexapoda</taxon>
        <taxon>Insecta</taxon>
        <taxon>Pterygota</taxon>
        <taxon>Neoptera</taxon>
        <taxon>Endopterygota</taxon>
        <taxon>Diptera</taxon>
        <taxon>Brachycera</taxon>
        <taxon>Muscomorpha</taxon>
        <taxon>Tephritoidea</taxon>
        <taxon>Tephritidae</taxon>
        <taxon>Ceratitis</taxon>
        <taxon>Ceratitis</taxon>
    </lineage>
</organism>
<comment type="caution">
    <text evidence="4">The sequence shown here is derived from an EMBL/GenBank/DDBJ whole genome shotgun (WGS) entry which is preliminary data.</text>
</comment>
<evidence type="ECO:0000256" key="1">
    <source>
        <dbReference type="ARBA" id="ARBA00022729"/>
    </source>
</evidence>
<dbReference type="GO" id="GO:0038023">
    <property type="term" value="F:signaling receptor activity"/>
    <property type="evidence" value="ECO:0007669"/>
    <property type="project" value="InterPro"/>
</dbReference>
<evidence type="ECO:0000313" key="4">
    <source>
        <dbReference type="EMBL" id="CAD6994220.1"/>
    </source>
</evidence>
<name>A0A811U6Z4_CERCA</name>
<dbReference type="Pfam" id="PF00878">
    <property type="entry name" value="CIMR"/>
    <property type="match status" value="1"/>
</dbReference>
<dbReference type="Gene3D" id="2.70.130.10">
    <property type="entry name" value="Mannose-6-phosphate receptor binding domain"/>
    <property type="match status" value="1"/>
</dbReference>
<dbReference type="InterPro" id="IPR000479">
    <property type="entry name" value="CIMR_rpt"/>
</dbReference>
<dbReference type="PROSITE" id="PS51914">
    <property type="entry name" value="MRH"/>
    <property type="match status" value="1"/>
</dbReference>
<feature type="domain" description="MRH" evidence="3">
    <location>
        <begin position="1"/>
        <end position="90"/>
    </location>
</feature>
<dbReference type="Proteomes" id="UP000606786">
    <property type="component" value="Unassembled WGS sequence"/>
</dbReference>
<proteinExistence type="predicted"/>
<gene>
    <name evidence="4" type="ORF">CCAP1982_LOCUS2982</name>
</gene>
<feature type="non-terminal residue" evidence="4">
    <location>
        <position position="1"/>
    </location>
</feature>
<dbReference type="GO" id="GO:0005537">
    <property type="term" value="F:D-mannose binding"/>
    <property type="evidence" value="ECO:0007669"/>
    <property type="project" value="InterPro"/>
</dbReference>
<keyword evidence="2" id="KW-1015">Disulfide bond</keyword>
<dbReference type="GO" id="GO:0007041">
    <property type="term" value="P:lysosomal transport"/>
    <property type="evidence" value="ECO:0007669"/>
    <property type="project" value="InterPro"/>
</dbReference>
<evidence type="ECO:0000256" key="2">
    <source>
        <dbReference type="ARBA" id="ARBA00023157"/>
    </source>
</evidence>
<dbReference type="EMBL" id="CAJHJT010000001">
    <property type="protein sequence ID" value="CAD6994220.1"/>
    <property type="molecule type" value="Genomic_DNA"/>
</dbReference>
<protein>
    <submittedName>
        <fullName evidence="4">(Mediterranean fruit fly) hypothetical protein</fullName>
    </submittedName>
</protein>
<evidence type="ECO:0000259" key="3">
    <source>
        <dbReference type="PROSITE" id="PS51914"/>
    </source>
</evidence>
<accession>A0A811U6Z4</accession>
<sequence length="186" mass="20840">MFPHCYAKCNENCAHRSLGFPMASLVAHNRTNAELRYLGGSTCPTDSQSELSSSIELHCDMRAGLGKPILQLITDCHYQFEWATNVICPSHMCTFNEEKCEIINDDINYNYEVKTAPFTNEGKMKISIGKSDFTLDICGKHRKAETDYAEGSVNLYFTTDAPCGKSNVQLRLICSGDTKQVINYNN</sequence>
<reference evidence="4" key="1">
    <citation type="submission" date="2020-11" db="EMBL/GenBank/DDBJ databases">
        <authorList>
            <person name="Whitehead M."/>
        </authorList>
    </citation>
    <scope>NUCLEOTIDE SEQUENCE</scope>
    <source>
        <strain evidence="4">EGII</strain>
    </source>
</reference>
<dbReference type="AlphaFoldDB" id="A0A811U6Z4"/>